<dbReference type="Pfam" id="PF01471">
    <property type="entry name" value="PG_binding_1"/>
    <property type="match status" value="1"/>
</dbReference>
<dbReference type="InterPro" id="IPR052905">
    <property type="entry name" value="LD-transpeptidase_YkuD-like"/>
</dbReference>
<evidence type="ECO:0000256" key="5">
    <source>
        <dbReference type="ARBA" id="ARBA00022984"/>
    </source>
</evidence>
<protein>
    <submittedName>
        <fullName evidence="10">Murein L,D-transpeptidase</fullName>
    </submittedName>
</protein>
<sequence>MKRRTFLLGAGGVVAGLVAGPALAQQFAFQNQAEWSQSYDAGVGVRSVRSSTPLLSRETLAATEEAIARLREIEARGGWGSTPAGQRLRLGARGPAVVALRQRLAASGDLPRVAGAQDIFDSYVEGGVKRFQLRHGLNPTGALNAQTIAAMNVPVSTRIRQLETNLVRLRALSANPGRRYAVVNIPAALVETVRDGHVVSRHAAGVGKIDRQSPIMNARVTQINFNPFWTVPASIIRKDLIPRMRKDPNYLTDQKIRIYYNGVEIPPSQVDWNSYEATRYTFRQDPGADINSMGFVRINIPNPHGVYMHDTPARGIFGDDYRFVSSGCVRVQNIRDYVAFLLEETPGWDARAIQAAIDSGKRIDVNLAQPVPIYWTYITAWGTPEGVIQFRDDIYNRDGLGVNASMAAAAAEEQAGESH</sequence>
<comment type="pathway">
    <text evidence="1 7">Cell wall biogenesis; peptidoglycan biosynthesis.</text>
</comment>
<accession>A0ABV7LBQ5</accession>
<feature type="chain" id="PRO_5046791264" evidence="8">
    <location>
        <begin position="25"/>
        <end position="419"/>
    </location>
</feature>
<feature type="domain" description="L,D-TPase catalytic" evidence="9">
    <location>
        <begin position="179"/>
        <end position="366"/>
    </location>
</feature>
<feature type="active site" description="Proton donor/acceptor" evidence="7">
    <location>
        <position position="309"/>
    </location>
</feature>
<reference evidence="11" key="1">
    <citation type="journal article" date="2019" name="Int. J. Syst. Evol. Microbiol.">
        <title>The Global Catalogue of Microorganisms (GCM) 10K type strain sequencing project: providing services to taxonomists for standard genome sequencing and annotation.</title>
        <authorList>
            <consortium name="The Broad Institute Genomics Platform"/>
            <consortium name="The Broad Institute Genome Sequencing Center for Infectious Disease"/>
            <person name="Wu L."/>
            <person name="Ma J."/>
        </authorList>
    </citation>
    <scope>NUCLEOTIDE SEQUENCE [LARGE SCALE GENOMIC DNA]</scope>
    <source>
        <strain evidence="11">CCM 7941</strain>
    </source>
</reference>
<evidence type="ECO:0000256" key="2">
    <source>
        <dbReference type="ARBA" id="ARBA00005992"/>
    </source>
</evidence>
<comment type="caution">
    <text evidence="10">The sequence shown here is derived from an EMBL/GenBank/DDBJ whole genome shotgun (WGS) entry which is preliminary data.</text>
</comment>
<keyword evidence="3" id="KW-0808">Transferase</keyword>
<dbReference type="InterPro" id="IPR005490">
    <property type="entry name" value="LD_TPept_cat_dom"/>
</dbReference>
<dbReference type="CDD" id="cd16913">
    <property type="entry name" value="YkuD_like"/>
    <property type="match status" value="1"/>
</dbReference>
<keyword evidence="8" id="KW-0732">Signal</keyword>
<dbReference type="SUPFAM" id="SSF47090">
    <property type="entry name" value="PGBD-like"/>
    <property type="match status" value="1"/>
</dbReference>
<organism evidence="10 11">
    <name type="scientific">Camelimonas abortus</name>
    <dbReference type="NCBI Taxonomy" id="1017184"/>
    <lineage>
        <taxon>Bacteria</taxon>
        <taxon>Pseudomonadati</taxon>
        <taxon>Pseudomonadota</taxon>
        <taxon>Alphaproteobacteria</taxon>
        <taxon>Hyphomicrobiales</taxon>
        <taxon>Chelatococcaceae</taxon>
        <taxon>Camelimonas</taxon>
    </lineage>
</organism>
<gene>
    <name evidence="10" type="ORF">ACFOEX_02465</name>
</gene>
<feature type="active site" description="Nucleophile" evidence="7">
    <location>
        <position position="328"/>
    </location>
</feature>
<dbReference type="InterPro" id="IPR036365">
    <property type="entry name" value="PGBD-like_sf"/>
</dbReference>
<dbReference type="EMBL" id="JBHRUV010000013">
    <property type="protein sequence ID" value="MFC3265224.1"/>
    <property type="molecule type" value="Genomic_DNA"/>
</dbReference>
<dbReference type="InterPro" id="IPR002477">
    <property type="entry name" value="Peptidoglycan-bd-like"/>
</dbReference>
<dbReference type="PANTHER" id="PTHR41533:SF1">
    <property type="entry name" value="L,D-TRANSPEPTIDASE YCBB-RELATED"/>
    <property type="match status" value="1"/>
</dbReference>
<dbReference type="Gene3D" id="2.40.440.10">
    <property type="entry name" value="L,D-transpeptidase catalytic domain-like"/>
    <property type="match status" value="1"/>
</dbReference>
<evidence type="ECO:0000256" key="1">
    <source>
        <dbReference type="ARBA" id="ARBA00004752"/>
    </source>
</evidence>
<keyword evidence="4 7" id="KW-0133">Cell shape</keyword>
<dbReference type="PROSITE" id="PS52029">
    <property type="entry name" value="LD_TPASE"/>
    <property type="match status" value="1"/>
</dbReference>
<keyword evidence="11" id="KW-1185">Reference proteome</keyword>
<dbReference type="Pfam" id="PF03734">
    <property type="entry name" value="YkuD"/>
    <property type="match status" value="1"/>
</dbReference>
<evidence type="ECO:0000256" key="6">
    <source>
        <dbReference type="ARBA" id="ARBA00023316"/>
    </source>
</evidence>
<feature type="signal peptide" evidence="8">
    <location>
        <begin position="1"/>
        <end position="24"/>
    </location>
</feature>
<comment type="similarity">
    <text evidence="2">Belongs to the YkuD family.</text>
</comment>
<evidence type="ECO:0000256" key="3">
    <source>
        <dbReference type="ARBA" id="ARBA00022679"/>
    </source>
</evidence>
<dbReference type="Proteomes" id="UP001595536">
    <property type="component" value="Unassembled WGS sequence"/>
</dbReference>
<evidence type="ECO:0000313" key="11">
    <source>
        <dbReference type="Proteomes" id="UP001595536"/>
    </source>
</evidence>
<evidence type="ECO:0000256" key="4">
    <source>
        <dbReference type="ARBA" id="ARBA00022960"/>
    </source>
</evidence>
<dbReference type="InterPro" id="IPR038063">
    <property type="entry name" value="Transpep_catalytic_dom"/>
</dbReference>
<proteinExistence type="inferred from homology"/>
<dbReference type="Gene3D" id="1.10.101.10">
    <property type="entry name" value="PGBD-like superfamily/PGBD"/>
    <property type="match status" value="1"/>
</dbReference>
<name>A0ABV7LBQ5_9HYPH</name>
<evidence type="ECO:0000256" key="8">
    <source>
        <dbReference type="SAM" id="SignalP"/>
    </source>
</evidence>
<dbReference type="RefSeq" id="WP_376830046.1">
    <property type="nucleotide sequence ID" value="NZ_JBHLWR010000006.1"/>
</dbReference>
<keyword evidence="5 7" id="KW-0573">Peptidoglycan synthesis</keyword>
<evidence type="ECO:0000313" key="10">
    <source>
        <dbReference type="EMBL" id="MFC3265224.1"/>
    </source>
</evidence>
<evidence type="ECO:0000256" key="7">
    <source>
        <dbReference type="PROSITE-ProRule" id="PRU01373"/>
    </source>
</evidence>
<keyword evidence="6 7" id="KW-0961">Cell wall biogenesis/degradation</keyword>
<evidence type="ECO:0000259" key="9">
    <source>
        <dbReference type="PROSITE" id="PS52029"/>
    </source>
</evidence>
<dbReference type="InterPro" id="IPR036366">
    <property type="entry name" value="PGBDSf"/>
</dbReference>
<dbReference type="SUPFAM" id="SSF141523">
    <property type="entry name" value="L,D-transpeptidase catalytic domain-like"/>
    <property type="match status" value="1"/>
</dbReference>
<dbReference type="PANTHER" id="PTHR41533">
    <property type="entry name" value="L,D-TRANSPEPTIDASE HI_1667-RELATED"/>
    <property type="match status" value="1"/>
</dbReference>